<proteinExistence type="predicted"/>
<accession>A0A1G1XNJ8</accession>
<dbReference type="AlphaFoldDB" id="A0A1G1XNJ8"/>
<protein>
    <submittedName>
        <fullName evidence="1">Uncharacterized protein</fullName>
    </submittedName>
</protein>
<organism evidence="1 2">
    <name type="scientific">Candidatus Buchananbacteria bacterium RBG_13_36_9</name>
    <dbReference type="NCBI Taxonomy" id="1797530"/>
    <lineage>
        <taxon>Bacteria</taxon>
        <taxon>Candidatus Buchananiibacteriota</taxon>
    </lineage>
</organism>
<reference evidence="1 2" key="1">
    <citation type="journal article" date="2016" name="Nat. Commun.">
        <title>Thousands of microbial genomes shed light on interconnected biogeochemical processes in an aquifer system.</title>
        <authorList>
            <person name="Anantharaman K."/>
            <person name="Brown C.T."/>
            <person name="Hug L.A."/>
            <person name="Sharon I."/>
            <person name="Castelle C.J."/>
            <person name="Probst A.J."/>
            <person name="Thomas B.C."/>
            <person name="Singh A."/>
            <person name="Wilkins M.J."/>
            <person name="Karaoz U."/>
            <person name="Brodie E.L."/>
            <person name="Williams K.H."/>
            <person name="Hubbard S.S."/>
            <person name="Banfield J.F."/>
        </authorList>
    </citation>
    <scope>NUCLEOTIDE SEQUENCE [LARGE SCALE GENOMIC DNA]</scope>
</reference>
<sequence length="133" mass="15031">MTQEMKGVVKASILDGPNRWHLILDALVRSVPFDFKLCTGGAVLCSVRLLVTGVENYISSNACVFGSEESDAWYIKGHFLPIEKLEQVQQLGFDSVSEEEKIYFYGIYYTGTRKGKMLFSKNPLNRLDIDLMP</sequence>
<evidence type="ECO:0000313" key="2">
    <source>
        <dbReference type="Proteomes" id="UP000176498"/>
    </source>
</evidence>
<gene>
    <name evidence="1" type="ORF">A2Y82_02170</name>
</gene>
<name>A0A1G1XNJ8_9BACT</name>
<evidence type="ECO:0000313" key="1">
    <source>
        <dbReference type="EMBL" id="OGY41216.1"/>
    </source>
</evidence>
<comment type="caution">
    <text evidence="1">The sequence shown here is derived from an EMBL/GenBank/DDBJ whole genome shotgun (WGS) entry which is preliminary data.</text>
</comment>
<dbReference type="EMBL" id="MHHZ01000021">
    <property type="protein sequence ID" value="OGY41216.1"/>
    <property type="molecule type" value="Genomic_DNA"/>
</dbReference>
<dbReference type="Proteomes" id="UP000176498">
    <property type="component" value="Unassembled WGS sequence"/>
</dbReference>